<feature type="transmembrane region" description="Helical" evidence="1">
    <location>
        <begin position="72"/>
        <end position="91"/>
    </location>
</feature>
<comment type="caution">
    <text evidence="2">The sequence shown here is derived from an EMBL/GenBank/DDBJ whole genome shotgun (WGS) entry which is preliminary data.</text>
</comment>
<keyword evidence="1" id="KW-1133">Transmembrane helix</keyword>
<feature type="transmembrane region" description="Helical" evidence="1">
    <location>
        <begin position="32"/>
        <end position="52"/>
    </location>
</feature>
<evidence type="ECO:0008006" key="4">
    <source>
        <dbReference type="Google" id="ProtNLM"/>
    </source>
</evidence>
<keyword evidence="1" id="KW-0472">Membrane</keyword>
<evidence type="ECO:0000313" key="2">
    <source>
        <dbReference type="EMBL" id="MBM2614600.1"/>
    </source>
</evidence>
<feature type="transmembrane region" description="Helical" evidence="1">
    <location>
        <begin position="103"/>
        <end position="128"/>
    </location>
</feature>
<name>A0ABS2A4G7_9ACTN</name>
<sequence length="225" mass="24508">MTTDSMSAGSDPRRLLSETRALAHRVRLDQRLTWAALLVLGVVALVAIPFDYFGLVERCDGDSCASWRRGSLFYWPPALLIAYGGIAFAYMRAARARGLGARVLPFVITGGVLTLISMVAWLLARAYWWNNPPADPFPAWVMVLDRLIAPAGTIGLALLVLAWLERNVALAAFTGVYLVIVLVPVTFGWEINTSTAASFVPPQVITAVVLLLGAAGFARARRRRP</sequence>
<keyword evidence="1" id="KW-0812">Transmembrane</keyword>
<feature type="transmembrane region" description="Helical" evidence="1">
    <location>
        <begin position="199"/>
        <end position="218"/>
    </location>
</feature>
<keyword evidence="3" id="KW-1185">Reference proteome</keyword>
<proteinExistence type="predicted"/>
<feature type="transmembrane region" description="Helical" evidence="1">
    <location>
        <begin position="168"/>
        <end position="187"/>
    </location>
</feature>
<feature type="transmembrane region" description="Helical" evidence="1">
    <location>
        <begin position="140"/>
        <end position="161"/>
    </location>
</feature>
<dbReference type="Proteomes" id="UP000632138">
    <property type="component" value="Unassembled WGS sequence"/>
</dbReference>
<reference evidence="2 3" key="1">
    <citation type="submission" date="2021-01" db="EMBL/GenBank/DDBJ databases">
        <title>Actinoplanes sp. nov. LDG1-06 isolated from lichen.</title>
        <authorList>
            <person name="Saeng-In P."/>
            <person name="Phongsopitanun W."/>
            <person name="Kanchanasin P."/>
            <person name="Yuki M."/>
            <person name="Kudo T."/>
            <person name="Ohkuma M."/>
            <person name="Tanasupawat S."/>
        </authorList>
    </citation>
    <scope>NUCLEOTIDE SEQUENCE [LARGE SCALE GENOMIC DNA]</scope>
    <source>
        <strain evidence="2 3">LDG1-06</strain>
    </source>
</reference>
<accession>A0ABS2A4G7</accession>
<evidence type="ECO:0000313" key="3">
    <source>
        <dbReference type="Proteomes" id="UP000632138"/>
    </source>
</evidence>
<protein>
    <recommendedName>
        <fullName evidence="4">Integral membrane protein</fullName>
    </recommendedName>
</protein>
<gene>
    <name evidence="2" type="ORF">JIG36_03405</name>
</gene>
<evidence type="ECO:0000256" key="1">
    <source>
        <dbReference type="SAM" id="Phobius"/>
    </source>
</evidence>
<organism evidence="2 3">
    <name type="scientific">Paractinoplanes ovalisporus</name>
    <dbReference type="NCBI Taxonomy" id="2810368"/>
    <lineage>
        <taxon>Bacteria</taxon>
        <taxon>Bacillati</taxon>
        <taxon>Actinomycetota</taxon>
        <taxon>Actinomycetes</taxon>
        <taxon>Micromonosporales</taxon>
        <taxon>Micromonosporaceae</taxon>
        <taxon>Paractinoplanes</taxon>
    </lineage>
</organism>
<dbReference type="RefSeq" id="WP_203374475.1">
    <property type="nucleotide sequence ID" value="NZ_JAENHP010000001.1"/>
</dbReference>
<dbReference type="EMBL" id="JAENHP010000001">
    <property type="protein sequence ID" value="MBM2614600.1"/>
    <property type="molecule type" value="Genomic_DNA"/>
</dbReference>